<dbReference type="Proteomes" id="UP000185739">
    <property type="component" value="Chromosome"/>
</dbReference>
<evidence type="ECO:0000256" key="1">
    <source>
        <dbReference type="ARBA" id="ARBA00023122"/>
    </source>
</evidence>
<sequence length="219" mass="23863">MFVERIMTRDVLHVAPDATFAQVSEIMRLKKVRHLPVVEADGRLVGIISHRDVQRAQPSTITTLDVGEVKYLLSKVSAADIMHKKVITCAPSTLIEEAARLMRPNKLGCLPVVENDRLVGIVTSVDLLDFFLDITGCWVEGSTRITVSLPDQTGQLAALLATVSAHGGYIVSVVSPRTPQSEGKRIAMIRFDADDAERVITGLREAGYELSVDITASAK</sequence>
<dbReference type="Pfam" id="PF00571">
    <property type="entry name" value="CBS"/>
    <property type="match status" value="2"/>
</dbReference>
<dbReference type="SMART" id="SM00116">
    <property type="entry name" value="CBS"/>
    <property type="match status" value="2"/>
</dbReference>
<dbReference type="InterPro" id="IPR051257">
    <property type="entry name" value="Diverse_CBS-Domain"/>
</dbReference>
<proteinExistence type="predicted"/>
<dbReference type="RefSeq" id="WP_075148403.1">
    <property type="nucleotide sequence ID" value="NZ_CP018839.1"/>
</dbReference>
<organism evidence="2 3">
    <name type="scientific">Thauera chlorobenzoica</name>
    <dbReference type="NCBI Taxonomy" id="96773"/>
    <lineage>
        <taxon>Bacteria</taxon>
        <taxon>Pseudomonadati</taxon>
        <taxon>Pseudomonadota</taxon>
        <taxon>Betaproteobacteria</taxon>
        <taxon>Rhodocyclales</taxon>
        <taxon>Zoogloeaceae</taxon>
        <taxon>Thauera</taxon>
    </lineage>
</organism>
<reference evidence="2 3" key="1">
    <citation type="submission" date="2016-12" db="EMBL/GenBank/DDBJ databases">
        <title>Complete genome sequence of Thauera chlorobenzoica, a Betaproteobacterium degrading haloaromatics anaerobically to CO2 and halides.</title>
        <authorList>
            <person name="Goris T."/>
            <person name="Mergelsberg M."/>
            <person name="Boll M."/>
        </authorList>
    </citation>
    <scope>NUCLEOTIDE SEQUENCE [LARGE SCALE GENOMIC DNA]</scope>
    <source>
        <strain evidence="2 3">3CB1</strain>
    </source>
</reference>
<dbReference type="PROSITE" id="PS51371">
    <property type="entry name" value="CBS"/>
    <property type="match status" value="2"/>
</dbReference>
<evidence type="ECO:0000313" key="3">
    <source>
        <dbReference type="Proteomes" id="UP000185739"/>
    </source>
</evidence>
<dbReference type="KEGG" id="tcl:Tchl_2140"/>
<dbReference type="OrthoDB" id="9794094at2"/>
<dbReference type="AlphaFoldDB" id="A0A1H5S3P2"/>
<gene>
    <name evidence="2" type="ORF">Tchl_2140</name>
</gene>
<dbReference type="InterPro" id="IPR045865">
    <property type="entry name" value="ACT-like_dom_sf"/>
</dbReference>
<dbReference type="InterPro" id="IPR002912">
    <property type="entry name" value="ACT_dom"/>
</dbReference>
<dbReference type="SUPFAM" id="SSF55021">
    <property type="entry name" value="ACT-like"/>
    <property type="match status" value="1"/>
</dbReference>
<dbReference type="CDD" id="cd04584">
    <property type="entry name" value="CBS_pair_AcuB_like"/>
    <property type="match status" value="1"/>
</dbReference>
<protein>
    <submittedName>
        <fullName evidence="2">CBS domain signal transduction protein</fullName>
    </submittedName>
</protein>
<keyword evidence="1" id="KW-0129">CBS domain</keyword>
<dbReference type="PANTHER" id="PTHR43080:SF2">
    <property type="entry name" value="CBS DOMAIN-CONTAINING PROTEIN"/>
    <property type="match status" value="1"/>
</dbReference>
<dbReference type="STRING" id="96773.Tchl_2140"/>
<name>A0A1H5S3P2_9RHOO</name>
<dbReference type="Pfam" id="PF22190">
    <property type="entry name" value="TTHA0829-like_ACT"/>
    <property type="match status" value="1"/>
</dbReference>
<keyword evidence="3" id="KW-1185">Reference proteome</keyword>
<dbReference type="PANTHER" id="PTHR43080">
    <property type="entry name" value="CBS DOMAIN-CONTAINING PROTEIN CBSX3, MITOCHONDRIAL"/>
    <property type="match status" value="1"/>
</dbReference>
<accession>A0A1H5S3P2</accession>
<evidence type="ECO:0000313" key="2">
    <source>
        <dbReference type="EMBL" id="APR04983.1"/>
    </source>
</evidence>
<dbReference type="Gene3D" id="3.10.580.10">
    <property type="entry name" value="CBS-domain"/>
    <property type="match status" value="1"/>
</dbReference>
<dbReference type="SUPFAM" id="SSF54631">
    <property type="entry name" value="CBS-domain pair"/>
    <property type="match status" value="1"/>
</dbReference>
<dbReference type="InterPro" id="IPR000644">
    <property type="entry name" value="CBS_dom"/>
</dbReference>
<dbReference type="InterPro" id="IPR046342">
    <property type="entry name" value="CBS_dom_sf"/>
</dbReference>
<dbReference type="PROSITE" id="PS51671">
    <property type="entry name" value="ACT"/>
    <property type="match status" value="1"/>
</dbReference>
<dbReference type="EMBL" id="CP018839">
    <property type="protein sequence ID" value="APR04983.1"/>
    <property type="molecule type" value="Genomic_DNA"/>
</dbReference>